<accession>A0ABS5PUJ6</accession>
<sequence>MTIAIIGSTVLCLISILYILVALGFPLGAFVMGGKYQIVPNKIRYMIGFSVIIQWFAAIIILQTAGLVPLFFSVGVTKGICIFFAVYLSLNVIMNLLSKSKKEKYTMTPLSIIAAISFWMTAFG</sequence>
<feature type="transmembrane region" description="Helical" evidence="1">
    <location>
        <begin position="70"/>
        <end position="93"/>
    </location>
</feature>
<organism evidence="2 3">
    <name type="scientific">Fusibacter paucivorans</name>
    <dbReference type="NCBI Taxonomy" id="76009"/>
    <lineage>
        <taxon>Bacteria</taxon>
        <taxon>Bacillati</taxon>
        <taxon>Bacillota</taxon>
        <taxon>Clostridia</taxon>
        <taxon>Eubacteriales</taxon>
        <taxon>Eubacteriales Family XII. Incertae Sedis</taxon>
        <taxon>Fusibacter</taxon>
    </lineage>
</organism>
<keyword evidence="1" id="KW-0472">Membrane</keyword>
<keyword evidence="1" id="KW-1133">Transmembrane helix</keyword>
<keyword evidence="3" id="KW-1185">Reference proteome</keyword>
<name>A0ABS5PUJ6_9FIRM</name>
<dbReference type="Proteomes" id="UP000746471">
    <property type="component" value="Unassembled WGS sequence"/>
</dbReference>
<reference evidence="2 3" key="1">
    <citation type="submission" date="2021-05" db="EMBL/GenBank/DDBJ databases">
        <title>Fusibacter ferrireducens sp. nov., an anaerobic, sulfur- and Fe-reducing bacterium isolated from the mangrove sediment.</title>
        <authorList>
            <person name="Qiu D."/>
        </authorList>
    </citation>
    <scope>NUCLEOTIDE SEQUENCE [LARGE SCALE GENOMIC DNA]</scope>
    <source>
        <strain evidence="2 3">DSM 12116</strain>
    </source>
</reference>
<feature type="transmembrane region" description="Helical" evidence="1">
    <location>
        <begin position="6"/>
        <end position="31"/>
    </location>
</feature>
<evidence type="ECO:0000256" key="1">
    <source>
        <dbReference type="SAM" id="Phobius"/>
    </source>
</evidence>
<feature type="transmembrane region" description="Helical" evidence="1">
    <location>
        <begin position="43"/>
        <end position="64"/>
    </location>
</feature>
<comment type="caution">
    <text evidence="2">The sequence shown here is derived from an EMBL/GenBank/DDBJ whole genome shotgun (WGS) entry which is preliminary data.</text>
</comment>
<evidence type="ECO:0000313" key="3">
    <source>
        <dbReference type="Proteomes" id="UP000746471"/>
    </source>
</evidence>
<dbReference type="RefSeq" id="WP_213238616.1">
    <property type="nucleotide sequence ID" value="NZ_JAHBCL010000059.1"/>
</dbReference>
<keyword evidence="1" id="KW-0812">Transmembrane</keyword>
<dbReference type="EMBL" id="JAHBCL010000059">
    <property type="protein sequence ID" value="MBS7528761.1"/>
    <property type="molecule type" value="Genomic_DNA"/>
</dbReference>
<feature type="transmembrane region" description="Helical" evidence="1">
    <location>
        <begin position="105"/>
        <end position="123"/>
    </location>
</feature>
<proteinExistence type="predicted"/>
<protein>
    <submittedName>
        <fullName evidence="2">Uncharacterized protein</fullName>
    </submittedName>
</protein>
<evidence type="ECO:0000313" key="2">
    <source>
        <dbReference type="EMBL" id="MBS7528761.1"/>
    </source>
</evidence>
<gene>
    <name evidence="2" type="ORF">KHM83_19015</name>
</gene>